<protein>
    <submittedName>
        <fullName evidence="1">Uncharacterized protein</fullName>
    </submittedName>
</protein>
<dbReference type="AlphaFoldDB" id="A0A450T878"/>
<dbReference type="EMBL" id="CAADFD010000179">
    <property type="protein sequence ID" value="VFJ70105.1"/>
    <property type="molecule type" value="Genomic_DNA"/>
</dbReference>
<name>A0A450T878_9GAMM</name>
<sequence length="53" mass="6049">MAPSSKALGKLRFEVHSESMMRCRQADFCVFSDVKLPCRHIFRLTFSGAVPFL</sequence>
<evidence type="ECO:0000313" key="1">
    <source>
        <dbReference type="EMBL" id="VFJ62856.1"/>
    </source>
</evidence>
<gene>
    <name evidence="1" type="ORF">BECKFW1821A_GA0114235_11371</name>
    <name evidence="2" type="ORF">BECKFW1821B_GA0114236_11791</name>
</gene>
<accession>A0A450T878</accession>
<proteinExistence type="predicted"/>
<dbReference type="EMBL" id="CAADEW010000137">
    <property type="protein sequence ID" value="VFJ62856.1"/>
    <property type="molecule type" value="Genomic_DNA"/>
</dbReference>
<organism evidence="1">
    <name type="scientific">Candidatus Kentrum sp. FW</name>
    <dbReference type="NCBI Taxonomy" id="2126338"/>
    <lineage>
        <taxon>Bacteria</taxon>
        <taxon>Pseudomonadati</taxon>
        <taxon>Pseudomonadota</taxon>
        <taxon>Gammaproteobacteria</taxon>
        <taxon>Candidatus Kentrum</taxon>
    </lineage>
</organism>
<evidence type="ECO:0000313" key="2">
    <source>
        <dbReference type="EMBL" id="VFJ70105.1"/>
    </source>
</evidence>
<reference evidence="1" key="1">
    <citation type="submission" date="2019-02" db="EMBL/GenBank/DDBJ databases">
        <authorList>
            <person name="Gruber-Vodicka R. H."/>
            <person name="Seah K. B. B."/>
        </authorList>
    </citation>
    <scope>NUCLEOTIDE SEQUENCE</scope>
    <source>
        <strain evidence="2">BECK_BZ106</strain>
        <strain evidence="1">BECK_BZ15</strain>
    </source>
</reference>